<sequence>MVMASSSPSSDERSPSFEYTPVVPLCGLLHNKPVSQLRDIEFEVLEQLEADLEFDPEYLLRRSSCQALLQDAESKALSHSLFNMEFFSHADRHLVDSLAARKLLERDKAPPAEITVVSHRIELILVRSVPCRIAICSWTGKWL</sequence>
<organism evidence="1 2">
    <name type="scientific">Lithospermum erythrorhizon</name>
    <name type="common">Purple gromwell</name>
    <name type="synonym">Lithospermum officinale var. erythrorhizon</name>
    <dbReference type="NCBI Taxonomy" id="34254"/>
    <lineage>
        <taxon>Eukaryota</taxon>
        <taxon>Viridiplantae</taxon>
        <taxon>Streptophyta</taxon>
        <taxon>Embryophyta</taxon>
        <taxon>Tracheophyta</taxon>
        <taxon>Spermatophyta</taxon>
        <taxon>Magnoliopsida</taxon>
        <taxon>eudicotyledons</taxon>
        <taxon>Gunneridae</taxon>
        <taxon>Pentapetalae</taxon>
        <taxon>asterids</taxon>
        <taxon>lamiids</taxon>
        <taxon>Boraginales</taxon>
        <taxon>Boraginaceae</taxon>
        <taxon>Boraginoideae</taxon>
        <taxon>Lithospermeae</taxon>
        <taxon>Lithospermum</taxon>
    </lineage>
</organism>
<reference evidence="1 2" key="1">
    <citation type="submission" date="2024-01" db="EMBL/GenBank/DDBJ databases">
        <title>The complete chloroplast genome sequence of Lithospermum erythrorhizon: insights into the phylogenetic relationship among Boraginaceae species and the maternal lineages of purple gromwells.</title>
        <authorList>
            <person name="Okada T."/>
            <person name="Watanabe K."/>
        </authorList>
    </citation>
    <scope>NUCLEOTIDE SEQUENCE [LARGE SCALE GENOMIC DNA]</scope>
</reference>
<dbReference type="AlphaFoldDB" id="A0AAV3QQX0"/>
<comment type="caution">
    <text evidence="1">The sequence shown here is derived from an EMBL/GenBank/DDBJ whole genome shotgun (WGS) entry which is preliminary data.</text>
</comment>
<evidence type="ECO:0000313" key="1">
    <source>
        <dbReference type="EMBL" id="GAA0166492.1"/>
    </source>
</evidence>
<evidence type="ECO:0000313" key="2">
    <source>
        <dbReference type="Proteomes" id="UP001454036"/>
    </source>
</evidence>
<accession>A0AAV3QQX0</accession>
<gene>
    <name evidence="1" type="ORF">LIER_21634</name>
</gene>
<dbReference type="Proteomes" id="UP001454036">
    <property type="component" value="Unassembled WGS sequence"/>
</dbReference>
<protein>
    <submittedName>
        <fullName evidence="1">Uncharacterized protein</fullName>
    </submittedName>
</protein>
<keyword evidence="2" id="KW-1185">Reference proteome</keyword>
<dbReference type="EMBL" id="BAABME010005741">
    <property type="protein sequence ID" value="GAA0166492.1"/>
    <property type="molecule type" value="Genomic_DNA"/>
</dbReference>
<name>A0AAV3QQX0_LITER</name>
<proteinExistence type="predicted"/>